<reference evidence="8 9" key="1">
    <citation type="submission" date="2016-08" db="EMBL/GenBank/DDBJ databases">
        <title>Complete genome sequence of Mycobacterium shinshuense, a subspecies of M. ulcerans.</title>
        <authorList>
            <person name="Yoshida M."/>
            <person name="Ogura Y."/>
            <person name="Hayashi T."/>
            <person name="Hoshino Y."/>
        </authorList>
    </citation>
    <scope>NUCLEOTIDE SEQUENCE [LARGE SCALE GENOMIC DNA]</scope>
    <source>
        <strain evidence="9">ATCC 33728</strain>
    </source>
</reference>
<feature type="domain" description="AMP-dependent synthetase/ligase" evidence="6">
    <location>
        <begin position="12"/>
        <end position="418"/>
    </location>
</feature>
<dbReference type="Gene3D" id="3.40.50.12780">
    <property type="entry name" value="N-terminal domain of ligase-like"/>
    <property type="match status" value="1"/>
</dbReference>
<evidence type="ECO:0000256" key="4">
    <source>
        <dbReference type="ARBA" id="ARBA00022832"/>
    </source>
</evidence>
<dbReference type="InterPro" id="IPR040097">
    <property type="entry name" value="FAAL/FAAC"/>
</dbReference>
<dbReference type="PANTHER" id="PTHR22754:SF32">
    <property type="entry name" value="DISCO-INTERACTING PROTEIN 2"/>
    <property type="match status" value="1"/>
</dbReference>
<comment type="pathway">
    <text evidence="1">Lipid metabolism; fatty acid biosynthesis.</text>
</comment>
<protein>
    <submittedName>
        <fullName evidence="8">Acyl-CoA synthetase</fullName>
    </submittedName>
</protein>
<evidence type="ECO:0000313" key="8">
    <source>
        <dbReference type="EMBL" id="BAV40956.1"/>
    </source>
</evidence>
<keyword evidence="3" id="KW-0436">Ligase</keyword>
<dbReference type="AlphaFoldDB" id="A0A1B4Y1L7"/>
<sequence length="591" mass="63685">MPVTDRSIPSLLKEQADQRPNETAFTFLDYDLDPNGFAETLTWSQVHARACVVADELTMYGVPGDRVAILAPQGLEYIVAFLGALQAGFIGVPLSTPQYGVHDERVSAVLRDSQPVAILTTSAVVGVVTKYASSQDGQPAPSVIEVDLLDLDTPHPQQALPQPASGSAYLQYTSGSTRTPAGVIVSHENVIANVTQSLYGYFGGPDKFPADTTMVSWLPLFHDMGLILGICAPLVTGCTAVLLSPMSFLRRPARWMQLLASHPKCFSAAPNFAFELAVRRTTDEDLAGLDLGDVLGIVSGSERIHVATIKRFTERFAPFNLSPAAVRPSYGLAEATLYVAAPEPGTTPRTVRFDYESLTAGHARPCRADGSVGTELISYGSPDPSAVRIVNPETMIENPSGTVGEIWAHGEHVAMGYWQKPEQSDRTFNARIVNPAPGTPEGPWLRTGDLGVMSNGELFIMGRIKDLMGRIKDLVIVDGRNHYPDDIEATIQEITGGRVAAIAVPDNITEQLVAIIELKRRGASAEEAMVKLCSVKREITSAISKSHSLRVADVVLVPPGSIPITTSGKIRRAACVERYRSDGFNRLDVTV</sequence>
<dbReference type="CDD" id="cd05931">
    <property type="entry name" value="FAAL"/>
    <property type="match status" value="1"/>
</dbReference>
<dbReference type="GO" id="GO:0070566">
    <property type="term" value="F:adenylyltransferase activity"/>
    <property type="evidence" value="ECO:0007669"/>
    <property type="project" value="TreeGrafter"/>
</dbReference>
<comment type="similarity">
    <text evidence="2">Belongs to the ATP-dependent AMP-binding enzyme family.</text>
</comment>
<dbReference type="Gene3D" id="3.30.300.30">
    <property type="match status" value="1"/>
</dbReference>
<accession>A0A1B4Y1L7</accession>
<dbReference type="GeneID" id="93436353"/>
<evidence type="ECO:0000259" key="7">
    <source>
        <dbReference type="Pfam" id="PF23024"/>
    </source>
</evidence>
<dbReference type="EMBL" id="AP017624">
    <property type="protein sequence ID" value="BAV40956.1"/>
    <property type="molecule type" value="Genomic_DNA"/>
</dbReference>
<dbReference type="GO" id="GO:0071766">
    <property type="term" value="P:Actinobacterium-type cell wall biogenesis"/>
    <property type="evidence" value="ECO:0007669"/>
    <property type="project" value="UniProtKB-ARBA"/>
</dbReference>
<dbReference type="Pfam" id="PF00501">
    <property type="entry name" value="AMP-binding"/>
    <property type="match status" value="1"/>
</dbReference>
<dbReference type="GO" id="GO:0006633">
    <property type="term" value="P:fatty acid biosynthetic process"/>
    <property type="evidence" value="ECO:0007669"/>
    <property type="project" value="TreeGrafter"/>
</dbReference>
<proteinExistence type="inferred from homology"/>
<evidence type="ECO:0000256" key="3">
    <source>
        <dbReference type="ARBA" id="ARBA00022598"/>
    </source>
</evidence>
<gene>
    <name evidence="8" type="primary">fadD26</name>
    <name evidence="8" type="ORF">SHTP_1728</name>
</gene>
<evidence type="ECO:0000259" key="6">
    <source>
        <dbReference type="Pfam" id="PF00501"/>
    </source>
</evidence>
<dbReference type="Proteomes" id="UP000218067">
    <property type="component" value="Chromosome"/>
</dbReference>
<dbReference type="PANTHER" id="PTHR22754">
    <property type="entry name" value="DISCO-INTERACTING PROTEIN 2 DIP2 -RELATED"/>
    <property type="match status" value="1"/>
</dbReference>
<dbReference type="InterPro" id="IPR025110">
    <property type="entry name" value="AMP-bd_C"/>
</dbReference>
<dbReference type="InterPro" id="IPR000873">
    <property type="entry name" value="AMP-dep_synth/lig_dom"/>
</dbReference>
<evidence type="ECO:0000256" key="1">
    <source>
        <dbReference type="ARBA" id="ARBA00005194"/>
    </source>
</evidence>
<name>A0A1B4Y1L7_MYCUL</name>
<dbReference type="Pfam" id="PF23024">
    <property type="entry name" value="AMP-dom_DIP2-like"/>
    <property type="match status" value="1"/>
</dbReference>
<dbReference type="RefSeq" id="WP_096370367.1">
    <property type="nucleotide sequence ID" value="NZ_AP017624.1"/>
</dbReference>
<evidence type="ECO:0000256" key="5">
    <source>
        <dbReference type="ARBA" id="ARBA00023098"/>
    </source>
</evidence>
<dbReference type="FunFam" id="3.40.50.12780:FF:000013">
    <property type="entry name" value="Long-chain-fatty-acid--AMP ligase FadD32"/>
    <property type="match status" value="1"/>
</dbReference>
<keyword evidence="5" id="KW-0443">Lipid metabolism</keyword>
<dbReference type="GO" id="GO:0016874">
    <property type="term" value="F:ligase activity"/>
    <property type="evidence" value="ECO:0007669"/>
    <property type="project" value="UniProtKB-KW"/>
</dbReference>
<dbReference type="SUPFAM" id="SSF56801">
    <property type="entry name" value="Acetyl-CoA synthetase-like"/>
    <property type="match status" value="1"/>
</dbReference>
<evidence type="ECO:0000313" key="9">
    <source>
        <dbReference type="Proteomes" id="UP000218067"/>
    </source>
</evidence>
<feature type="domain" description="AMP-binding enzyme C-terminal" evidence="7">
    <location>
        <begin position="473"/>
        <end position="581"/>
    </location>
</feature>
<keyword evidence="4" id="KW-0276">Fatty acid metabolism</keyword>
<dbReference type="FunFam" id="3.30.300.30:FF:000016">
    <property type="entry name" value="Fatty-acid-CoA ligase FadD26"/>
    <property type="match status" value="1"/>
</dbReference>
<dbReference type="NCBIfam" id="NF004509">
    <property type="entry name" value="PRK05850.1"/>
    <property type="match status" value="1"/>
</dbReference>
<evidence type="ECO:0000256" key="2">
    <source>
        <dbReference type="ARBA" id="ARBA00006432"/>
    </source>
</evidence>
<dbReference type="InterPro" id="IPR042099">
    <property type="entry name" value="ANL_N_sf"/>
</dbReference>
<dbReference type="InterPro" id="IPR045851">
    <property type="entry name" value="AMP-bd_C_sf"/>
</dbReference>
<organism evidence="8 9">
    <name type="scientific">Mycobacterium ulcerans subsp. shinshuense</name>
    <dbReference type="NCBI Taxonomy" id="1124626"/>
    <lineage>
        <taxon>Bacteria</taxon>
        <taxon>Bacillati</taxon>
        <taxon>Actinomycetota</taxon>
        <taxon>Actinomycetes</taxon>
        <taxon>Mycobacteriales</taxon>
        <taxon>Mycobacteriaceae</taxon>
        <taxon>Mycobacterium</taxon>
        <taxon>Mycobacterium ulcerans group</taxon>
    </lineage>
</organism>
<dbReference type="GO" id="GO:0005886">
    <property type="term" value="C:plasma membrane"/>
    <property type="evidence" value="ECO:0007669"/>
    <property type="project" value="TreeGrafter"/>
</dbReference>